<evidence type="ECO:0000256" key="2">
    <source>
        <dbReference type="ARBA" id="ARBA00007072"/>
    </source>
</evidence>
<evidence type="ECO:0000259" key="10">
    <source>
        <dbReference type="Pfam" id="PF00759"/>
    </source>
</evidence>
<feature type="active site" evidence="8">
    <location>
        <position position="442"/>
    </location>
</feature>
<reference evidence="11" key="1">
    <citation type="journal article" date="2010" name="Proc. Natl. Acad. Sci. U.S.A.">
        <title>Molecular insight into lignocellulose digestion by a marine isopod in the absence of gut microbes.</title>
        <authorList>
            <person name="King A.J."/>
            <person name="Cragg S.M."/>
            <person name="Li Y."/>
            <person name="Dymond J."/>
            <person name="Guille M.J."/>
            <person name="Bowles D.J."/>
            <person name="Bruce N.C."/>
            <person name="Graham I.A."/>
            <person name="McQueen-Mason S.J."/>
        </authorList>
    </citation>
    <scope>NUCLEOTIDE SEQUENCE</scope>
</reference>
<evidence type="ECO:0000256" key="6">
    <source>
        <dbReference type="ARBA" id="ARBA00023295"/>
    </source>
</evidence>
<dbReference type="SUPFAM" id="SSF48208">
    <property type="entry name" value="Six-hairpin glycosidases"/>
    <property type="match status" value="1"/>
</dbReference>
<dbReference type="Pfam" id="PF00759">
    <property type="entry name" value="Glyco_hydro_9"/>
    <property type="match status" value="1"/>
</dbReference>
<feature type="signal peptide" evidence="9">
    <location>
        <begin position="1"/>
        <end position="17"/>
    </location>
</feature>
<keyword evidence="9" id="KW-0732">Signal</keyword>
<comment type="similarity">
    <text evidence="2 8 9">Belongs to the glycosyl hydrolase 9 (cellulase E) family.</text>
</comment>
<dbReference type="EC" id="3.2.1.4" evidence="9"/>
<accession>D4HRL4</accession>
<sequence length="462" mass="50545">MKTAVGVLLLVLGAVYAQDDGGCTATGMEPYDYAQALCMSPLFYEAQRSGKLPADQRVTWRKDSALDDGSDCGIDLEGGYYDAGDYVKFGYPFASAMTALAYGLLAYADGYEAAGQTEYGKQPLKWGTDYMLKAKTGTNEFYGQVGAGNTDHSFWGRPEDMTEDRPCWKIDTTAPGTDLAAETAAALAAASIVFQDDRAYSSECLAAARELYDFADQYREKYQKSINAARGFYSSVSYEDELPWAALWLYRATGEEEYMTAAKGFIEEFGFMDVDVESVAKVDWDVKTGAIYALIAELDGGQEYLDKLEEYAEMLTTYTTTPEGLIFTDVWGALREAMNVAFVAARAASLGLQTDKFNDWAQSQIDYALGSVGHSFVCGFGENPPTHPHHASSSCPDAPATCDWDTYDSSEPNPHTLFGALVGGPDENDAYTDDRSDYVHNEVALDYNAFYTGVLAAMVEIH</sequence>
<evidence type="ECO:0000256" key="5">
    <source>
        <dbReference type="ARBA" id="ARBA00023277"/>
    </source>
</evidence>
<proteinExistence type="evidence at transcript level"/>
<protein>
    <recommendedName>
        <fullName evidence="9">Endoglucanase</fullName>
        <ecNumber evidence="9">3.2.1.4</ecNumber>
    </recommendedName>
</protein>
<dbReference type="PROSITE" id="PS00698">
    <property type="entry name" value="GH9_3"/>
    <property type="match status" value="1"/>
</dbReference>
<dbReference type="AlphaFoldDB" id="D4HRL4"/>
<dbReference type="PANTHER" id="PTHR22298">
    <property type="entry name" value="ENDO-1,4-BETA-GLUCANASE"/>
    <property type="match status" value="1"/>
</dbReference>
<dbReference type="Gene3D" id="1.50.10.10">
    <property type="match status" value="1"/>
</dbReference>
<keyword evidence="3 8" id="KW-0378">Hydrolase</keyword>
<organism evidence="11">
    <name type="scientific">Limnoria quadripunctata</name>
    <name type="common">Gribble</name>
    <dbReference type="NCBI Taxonomy" id="161573"/>
    <lineage>
        <taxon>Eukaryota</taxon>
        <taxon>Metazoa</taxon>
        <taxon>Ecdysozoa</taxon>
        <taxon>Arthropoda</taxon>
        <taxon>Crustacea</taxon>
        <taxon>Multicrustacea</taxon>
        <taxon>Malacostraca</taxon>
        <taxon>Eumalacostraca</taxon>
        <taxon>Peracarida</taxon>
        <taxon>Isopoda</taxon>
        <taxon>Limnoriidae</taxon>
        <taxon>Limnoria</taxon>
    </lineage>
</organism>
<feature type="domain" description="Glycoside hydrolase family 9" evidence="10">
    <location>
        <begin position="33"/>
        <end position="455"/>
    </location>
</feature>
<dbReference type="InterPro" id="IPR008928">
    <property type="entry name" value="6-hairpin_glycosidase_sf"/>
</dbReference>
<evidence type="ECO:0000256" key="1">
    <source>
        <dbReference type="ARBA" id="ARBA00000966"/>
    </source>
</evidence>
<dbReference type="GO" id="GO:0008810">
    <property type="term" value="F:cellulase activity"/>
    <property type="evidence" value="ECO:0007669"/>
    <property type="project" value="UniProtKB-EC"/>
</dbReference>
<gene>
    <name evidence="11" type="primary">GH9F</name>
</gene>
<feature type="chain" id="PRO_5005126484" description="Endoglucanase" evidence="9">
    <location>
        <begin position="18"/>
        <end position="462"/>
    </location>
</feature>
<comment type="catalytic activity">
    <reaction evidence="1 9">
        <text>Endohydrolysis of (1-&gt;4)-beta-D-glucosidic linkages in cellulose, lichenin and cereal beta-D-glucans.</text>
        <dbReference type="EC" id="3.2.1.4"/>
    </reaction>
</comment>
<dbReference type="EMBL" id="FJ940761">
    <property type="protein sequence ID" value="ADB85442.1"/>
    <property type="molecule type" value="mRNA"/>
</dbReference>
<dbReference type="GO" id="GO:0030245">
    <property type="term" value="P:cellulose catabolic process"/>
    <property type="evidence" value="ECO:0007669"/>
    <property type="project" value="UniProtKB-KW"/>
</dbReference>
<keyword evidence="4 9" id="KW-0136">Cellulose degradation</keyword>
<keyword evidence="6 8" id="KW-0326">Glycosidase</keyword>
<keyword evidence="7 8" id="KW-0624">Polysaccharide degradation</keyword>
<name>D4HRL4_LIMQU</name>
<dbReference type="InterPro" id="IPR033126">
    <property type="entry name" value="Glyco_hydro_9_Asp/Glu_AS"/>
</dbReference>
<evidence type="ECO:0000256" key="8">
    <source>
        <dbReference type="PROSITE-ProRule" id="PRU10060"/>
    </source>
</evidence>
<dbReference type="InterPro" id="IPR001701">
    <property type="entry name" value="Glyco_hydro_9"/>
</dbReference>
<evidence type="ECO:0000256" key="3">
    <source>
        <dbReference type="ARBA" id="ARBA00022801"/>
    </source>
</evidence>
<evidence type="ECO:0000256" key="9">
    <source>
        <dbReference type="RuleBase" id="RU361166"/>
    </source>
</evidence>
<dbReference type="InterPro" id="IPR012341">
    <property type="entry name" value="6hp_glycosidase-like_sf"/>
</dbReference>
<keyword evidence="5 8" id="KW-0119">Carbohydrate metabolism</keyword>
<evidence type="ECO:0000256" key="7">
    <source>
        <dbReference type="ARBA" id="ARBA00023326"/>
    </source>
</evidence>
<evidence type="ECO:0000313" key="11">
    <source>
        <dbReference type="EMBL" id="ADB85442.1"/>
    </source>
</evidence>
<evidence type="ECO:0000256" key="4">
    <source>
        <dbReference type="ARBA" id="ARBA00023001"/>
    </source>
</evidence>
<feature type="active site" evidence="8">
    <location>
        <position position="433"/>
    </location>
</feature>
<dbReference type="CAZy" id="GH9">
    <property type="family name" value="Glycoside Hydrolase Family 9"/>
</dbReference>